<accession>A0A7I7Q404</accession>
<name>A0A7I7Q404_9MYCO</name>
<organism evidence="1 2">
    <name type="scientific">Mycobacterium stomatepiae</name>
    <dbReference type="NCBI Taxonomy" id="470076"/>
    <lineage>
        <taxon>Bacteria</taxon>
        <taxon>Bacillati</taxon>
        <taxon>Actinomycetota</taxon>
        <taxon>Actinomycetes</taxon>
        <taxon>Mycobacteriales</taxon>
        <taxon>Mycobacteriaceae</taxon>
        <taxon>Mycobacterium</taxon>
        <taxon>Mycobacterium simiae complex</taxon>
    </lineage>
</organism>
<dbReference type="AlphaFoldDB" id="A0A7I7Q404"/>
<dbReference type="RefSeq" id="WP_163788734.1">
    <property type="nucleotide sequence ID" value="NZ_AP022587.1"/>
</dbReference>
<evidence type="ECO:0000313" key="2">
    <source>
        <dbReference type="Proteomes" id="UP000467130"/>
    </source>
</evidence>
<sequence>MPGRRTVDLAASTATIGPLDFKKIDAAVEAGRLATQAMLEAQPHLLGVTADPQVANMI</sequence>
<protein>
    <submittedName>
        <fullName evidence="1">Uncharacterized protein</fullName>
    </submittedName>
</protein>
<dbReference type="KEGG" id="msto:MSTO_09410"/>
<dbReference type="Proteomes" id="UP000467130">
    <property type="component" value="Chromosome"/>
</dbReference>
<reference evidence="1 2" key="1">
    <citation type="journal article" date="2019" name="Emerg. Microbes Infect.">
        <title>Comprehensive subspecies identification of 175 nontuberculous mycobacteria species based on 7547 genomic profiles.</title>
        <authorList>
            <person name="Matsumoto Y."/>
            <person name="Kinjo T."/>
            <person name="Motooka D."/>
            <person name="Nabeya D."/>
            <person name="Jung N."/>
            <person name="Uechi K."/>
            <person name="Horii T."/>
            <person name="Iida T."/>
            <person name="Fujita J."/>
            <person name="Nakamura S."/>
        </authorList>
    </citation>
    <scope>NUCLEOTIDE SEQUENCE [LARGE SCALE GENOMIC DNA]</scope>
    <source>
        <strain evidence="1 2">JCM 17783</strain>
    </source>
</reference>
<gene>
    <name evidence="1" type="ORF">MSTO_09410</name>
</gene>
<keyword evidence="2" id="KW-1185">Reference proteome</keyword>
<evidence type="ECO:0000313" key="1">
    <source>
        <dbReference type="EMBL" id="BBY20736.1"/>
    </source>
</evidence>
<dbReference type="EMBL" id="AP022587">
    <property type="protein sequence ID" value="BBY20736.1"/>
    <property type="molecule type" value="Genomic_DNA"/>
</dbReference>
<proteinExistence type="predicted"/>